<dbReference type="GO" id="GO:0015074">
    <property type="term" value="P:DNA integration"/>
    <property type="evidence" value="ECO:0007669"/>
    <property type="project" value="InterPro"/>
</dbReference>
<evidence type="ECO:0000313" key="4">
    <source>
        <dbReference type="Proteomes" id="UP000325315"/>
    </source>
</evidence>
<gene>
    <name evidence="3" type="ORF">EPI10_001253</name>
</gene>
<dbReference type="InterPro" id="IPR056924">
    <property type="entry name" value="SH3_Tf2-1"/>
</dbReference>
<evidence type="ECO:0000256" key="1">
    <source>
        <dbReference type="SAM" id="MobiDB-lite"/>
    </source>
</evidence>
<dbReference type="Gene3D" id="3.30.420.10">
    <property type="entry name" value="Ribonuclease H-like superfamily/Ribonuclease H"/>
    <property type="match status" value="1"/>
</dbReference>
<evidence type="ECO:0000313" key="3">
    <source>
        <dbReference type="EMBL" id="KAA3466139.1"/>
    </source>
</evidence>
<evidence type="ECO:0000259" key="2">
    <source>
        <dbReference type="PROSITE" id="PS50994"/>
    </source>
</evidence>
<comment type="caution">
    <text evidence="3">The sequence shown here is derived from an EMBL/GenBank/DDBJ whole genome shotgun (WGS) entry which is preliminary data.</text>
</comment>
<dbReference type="Pfam" id="PF24626">
    <property type="entry name" value="SH3_Tf2-1"/>
    <property type="match status" value="1"/>
</dbReference>
<reference evidence="4" key="1">
    <citation type="journal article" date="2019" name="Plant Biotechnol. J.">
        <title>Genome sequencing of the Australian wild diploid species Gossypium australe highlights disease resistance and delayed gland morphogenesis.</title>
        <authorList>
            <person name="Cai Y."/>
            <person name="Cai X."/>
            <person name="Wang Q."/>
            <person name="Wang P."/>
            <person name="Zhang Y."/>
            <person name="Cai C."/>
            <person name="Xu Y."/>
            <person name="Wang K."/>
            <person name="Zhou Z."/>
            <person name="Wang C."/>
            <person name="Geng S."/>
            <person name="Li B."/>
            <person name="Dong Q."/>
            <person name="Hou Y."/>
            <person name="Wang H."/>
            <person name="Ai P."/>
            <person name="Liu Z."/>
            <person name="Yi F."/>
            <person name="Sun M."/>
            <person name="An G."/>
            <person name="Cheng J."/>
            <person name="Zhang Y."/>
            <person name="Shi Q."/>
            <person name="Xie Y."/>
            <person name="Shi X."/>
            <person name="Chang Y."/>
            <person name="Huang F."/>
            <person name="Chen Y."/>
            <person name="Hong S."/>
            <person name="Mi L."/>
            <person name="Sun Q."/>
            <person name="Zhang L."/>
            <person name="Zhou B."/>
            <person name="Peng R."/>
            <person name="Zhang X."/>
            <person name="Liu F."/>
        </authorList>
    </citation>
    <scope>NUCLEOTIDE SEQUENCE [LARGE SCALE GENOMIC DNA]</scope>
    <source>
        <strain evidence="4">cv. PA1801</strain>
    </source>
</reference>
<feature type="compositionally biased region" description="Polar residues" evidence="1">
    <location>
        <begin position="285"/>
        <end position="294"/>
    </location>
</feature>
<dbReference type="InterPro" id="IPR012337">
    <property type="entry name" value="RNaseH-like_sf"/>
</dbReference>
<dbReference type="SUPFAM" id="SSF53098">
    <property type="entry name" value="Ribonuclease H-like"/>
    <property type="match status" value="1"/>
</dbReference>
<dbReference type="Proteomes" id="UP000325315">
    <property type="component" value="Unassembled WGS sequence"/>
</dbReference>
<dbReference type="PANTHER" id="PTHR35046">
    <property type="entry name" value="ZINC KNUCKLE (CCHC-TYPE) FAMILY PROTEIN"/>
    <property type="match status" value="1"/>
</dbReference>
<feature type="domain" description="Integrase catalytic" evidence="2">
    <location>
        <begin position="19"/>
        <end position="179"/>
    </location>
</feature>
<organism evidence="3 4">
    <name type="scientific">Gossypium australe</name>
    <dbReference type="NCBI Taxonomy" id="47621"/>
    <lineage>
        <taxon>Eukaryota</taxon>
        <taxon>Viridiplantae</taxon>
        <taxon>Streptophyta</taxon>
        <taxon>Embryophyta</taxon>
        <taxon>Tracheophyta</taxon>
        <taxon>Spermatophyta</taxon>
        <taxon>Magnoliopsida</taxon>
        <taxon>eudicotyledons</taxon>
        <taxon>Gunneridae</taxon>
        <taxon>Pentapetalae</taxon>
        <taxon>rosids</taxon>
        <taxon>malvids</taxon>
        <taxon>Malvales</taxon>
        <taxon>Malvaceae</taxon>
        <taxon>Malvoideae</taxon>
        <taxon>Gossypium</taxon>
    </lineage>
</organism>
<dbReference type="AlphaFoldDB" id="A0A5B6VAI1"/>
<protein>
    <submittedName>
        <fullName evidence="3">Transposon Ty3-I Gag-Pol polyprotein</fullName>
    </submittedName>
</protein>
<sequence>MRRDVERIQPHGLYTPFPIPETPWTDISMDFILGLPRTNTGKDSIFVVVDRFSKMSHFITCTKTDDNVHISNLFFRDIVRLHGILHTIMSDHDAKFLSHLWRSLWGKLGTKLLFSTTFHPQTDGQMEVVNRVLSTLLRAIIRKNLKSWEECLPHIEFAYNRFVHSATKHSPFEVVYGFNPLTPLYLLPLPNNQLIHHDARKKVDFVKKLHQKERFPAQRRPKLLPRGDGPLKVLGRTNKNSYKLDLPGEYNISSSFNVSDLSSFDADSDLKSSRFEEGGNDVSMPGSSTTSNSDPLELPKGPMTQARAKRLQEVVFALVTQLWSNSQVDDVGQARDNILEILCILVQADFCSIQLT</sequence>
<dbReference type="PANTHER" id="PTHR35046:SF9">
    <property type="entry name" value="RNA-DIRECTED DNA POLYMERASE"/>
    <property type="match status" value="1"/>
</dbReference>
<feature type="region of interest" description="Disordered" evidence="1">
    <location>
        <begin position="216"/>
        <end position="235"/>
    </location>
</feature>
<accession>A0A5B6VAI1</accession>
<dbReference type="PROSITE" id="PS50994">
    <property type="entry name" value="INTEGRASE"/>
    <property type="match status" value="1"/>
</dbReference>
<proteinExistence type="predicted"/>
<name>A0A5B6VAI1_9ROSI</name>
<feature type="region of interest" description="Disordered" evidence="1">
    <location>
        <begin position="274"/>
        <end position="301"/>
    </location>
</feature>
<dbReference type="InterPro" id="IPR001584">
    <property type="entry name" value="Integrase_cat-core"/>
</dbReference>
<keyword evidence="4" id="KW-1185">Reference proteome</keyword>
<dbReference type="InterPro" id="IPR036397">
    <property type="entry name" value="RNaseH_sf"/>
</dbReference>
<dbReference type="EMBL" id="SMMG02000007">
    <property type="protein sequence ID" value="KAA3466139.1"/>
    <property type="molecule type" value="Genomic_DNA"/>
</dbReference>
<dbReference type="OrthoDB" id="913535at2759"/>
<dbReference type="GO" id="GO:0003676">
    <property type="term" value="F:nucleic acid binding"/>
    <property type="evidence" value="ECO:0007669"/>
    <property type="project" value="InterPro"/>
</dbReference>